<dbReference type="AlphaFoldDB" id="A0A7X2TQP5"/>
<comment type="function">
    <text evidence="5">This is one of the proteins that binds to the 5S RNA in the ribosome where it forms part of the central protuberance.</text>
</comment>
<evidence type="ECO:0000256" key="3">
    <source>
        <dbReference type="ARBA" id="ARBA00022980"/>
    </source>
</evidence>
<dbReference type="InterPro" id="IPR001021">
    <property type="entry name" value="Ribosomal_bL25_long"/>
</dbReference>
<dbReference type="GO" id="GO:0006412">
    <property type="term" value="P:translation"/>
    <property type="evidence" value="ECO:0007669"/>
    <property type="project" value="UniProtKB-UniRule"/>
</dbReference>
<dbReference type="EMBL" id="VUNN01000001">
    <property type="protein sequence ID" value="MSU05330.1"/>
    <property type="molecule type" value="Genomic_DNA"/>
</dbReference>
<dbReference type="InterPro" id="IPR029751">
    <property type="entry name" value="Ribosomal_L25_dom"/>
</dbReference>
<dbReference type="HAMAP" id="MF_01334">
    <property type="entry name" value="Ribosomal_bL25_CTC"/>
    <property type="match status" value="1"/>
</dbReference>
<proteinExistence type="inferred from homology"/>
<evidence type="ECO:0000256" key="5">
    <source>
        <dbReference type="HAMAP-Rule" id="MF_01334"/>
    </source>
</evidence>
<name>A0A7X2TQP5_9SPIO</name>
<comment type="similarity">
    <text evidence="5">Belongs to the bacterial ribosomal protein bL25 family. CTC subfamily.</text>
</comment>
<evidence type="ECO:0000256" key="4">
    <source>
        <dbReference type="ARBA" id="ARBA00023274"/>
    </source>
</evidence>
<dbReference type="GO" id="GO:0022625">
    <property type="term" value="C:cytosolic large ribosomal subunit"/>
    <property type="evidence" value="ECO:0007669"/>
    <property type="project" value="TreeGrafter"/>
</dbReference>
<dbReference type="InterPro" id="IPR037121">
    <property type="entry name" value="Ribosomal_bL25_C"/>
</dbReference>
<evidence type="ECO:0000256" key="6">
    <source>
        <dbReference type="SAM" id="MobiDB-lite"/>
    </source>
</evidence>
<dbReference type="InterPro" id="IPR020057">
    <property type="entry name" value="Ribosomal_bL25_b-dom"/>
</dbReference>
<dbReference type="Gene3D" id="2.40.240.10">
    <property type="entry name" value="Ribosomal Protein L25, Chain P"/>
    <property type="match status" value="1"/>
</dbReference>
<dbReference type="Pfam" id="PF01386">
    <property type="entry name" value="Ribosomal_L25p"/>
    <property type="match status" value="1"/>
</dbReference>
<evidence type="ECO:0000259" key="7">
    <source>
        <dbReference type="Pfam" id="PF01386"/>
    </source>
</evidence>
<keyword evidence="2 5" id="KW-0694">RNA-binding</keyword>
<dbReference type="Gene3D" id="2.170.120.20">
    <property type="entry name" value="Ribosomal protein L25, beta domain"/>
    <property type="match status" value="1"/>
</dbReference>
<protein>
    <recommendedName>
        <fullName evidence="5">Large ribosomal subunit protein bL25</fullName>
    </recommendedName>
    <alternativeName>
        <fullName evidence="5">General stress protein CTC</fullName>
    </alternativeName>
</protein>
<feature type="domain" description="Large ribosomal subunit protein bL25 beta" evidence="8">
    <location>
        <begin position="102"/>
        <end position="182"/>
    </location>
</feature>
<dbReference type="InterPro" id="IPR011035">
    <property type="entry name" value="Ribosomal_bL25/Gln-tRNA_synth"/>
</dbReference>
<keyword evidence="1 5" id="KW-0699">rRNA-binding</keyword>
<evidence type="ECO:0000259" key="8">
    <source>
        <dbReference type="Pfam" id="PF14693"/>
    </source>
</evidence>
<feature type="region of interest" description="Disordered" evidence="6">
    <location>
        <begin position="188"/>
        <end position="210"/>
    </location>
</feature>
<dbReference type="PANTHER" id="PTHR33284">
    <property type="entry name" value="RIBOSOMAL PROTEIN L25/GLN-TRNA SYNTHETASE, ANTI-CODON-BINDING DOMAIN-CONTAINING PROTEIN"/>
    <property type="match status" value="1"/>
</dbReference>
<dbReference type="RefSeq" id="WP_154424228.1">
    <property type="nucleotide sequence ID" value="NZ_VUNN01000001.1"/>
</dbReference>
<gene>
    <name evidence="5" type="primary">rplY</name>
    <name evidence="5" type="synonym">ctc</name>
    <name evidence="9" type="ORF">FYJ80_00820</name>
</gene>
<dbReference type="PANTHER" id="PTHR33284:SF1">
    <property type="entry name" value="RIBOSOMAL PROTEIN L25_GLN-TRNA SYNTHETASE, ANTI-CODON-BINDING DOMAIN-CONTAINING PROTEIN"/>
    <property type="match status" value="1"/>
</dbReference>
<dbReference type="InterPro" id="IPR020930">
    <property type="entry name" value="Ribosomal_uL5_bac-type"/>
</dbReference>
<dbReference type="InterPro" id="IPR020056">
    <property type="entry name" value="Rbsml_bL25/Gln-tRNA_synth_N"/>
</dbReference>
<accession>A0A7X2TQP5</accession>
<keyword evidence="3 5" id="KW-0689">Ribosomal protein</keyword>
<comment type="caution">
    <text evidence="9">The sequence shown here is derived from an EMBL/GenBank/DDBJ whole genome shotgun (WGS) entry which is preliminary data.</text>
</comment>
<sequence>MSEEKSLQARLRTEDFGSAGSRRLVRAGFIPAVIYGKQEPIHVVINAKEFMMKKHTFSESTLISLNVDGTDHKVFVKTYQEDLLKGIVKHVDFYEVTFGVLVKTHVRVELTGTPNGCKVGGVLDQVIHEVEIECFPRHLPESITADVTSLEINEGIRVSDLKVPAEIKILTDANATVATVKGVKEEAAPATDDAAATAATTATTATTEAK</sequence>
<evidence type="ECO:0000256" key="2">
    <source>
        <dbReference type="ARBA" id="ARBA00022884"/>
    </source>
</evidence>
<dbReference type="CDD" id="cd00495">
    <property type="entry name" value="Ribosomal_L25_TL5_CTC"/>
    <property type="match status" value="1"/>
</dbReference>
<dbReference type="SUPFAM" id="SSF50715">
    <property type="entry name" value="Ribosomal protein L25-like"/>
    <property type="match status" value="1"/>
</dbReference>
<organism evidence="9 10">
    <name type="scientific">Bullifex porci</name>
    <dbReference type="NCBI Taxonomy" id="2606638"/>
    <lineage>
        <taxon>Bacteria</taxon>
        <taxon>Pseudomonadati</taxon>
        <taxon>Spirochaetota</taxon>
        <taxon>Spirochaetia</taxon>
        <taxon>Spirochaetales</taxon>
        <taxon>Spirochaetaceae</taxon>
        <taxon>Bullifex</taxon>
    </lineage>
</organism>
<dbReference type="NCBIfam" id="TIGR00731">
    <property type="entry name" value="bL25_bact_ctc"/>
    <property type="match status" value="1"/>
</dbReference>
<feature type="domain" description="Large ribosomal subunit protein bL25 L25" evidence="7">
    <location>
        <begin position="7"/>
        <end position="93"/>
    </location>
</feature>
<evidence type="ECO:0000256" key="1">
    <source>
        <dbReference type="ARBA" id="ARBA00022730"/>
    </source>
</evidence>
<dbReference type="Pfam" id="PF14693">
    <property type="entry name" value="Ribosomal_TL5_C"/>
    <property type="match status" value="1"/>
</dbReference>
<dbReference type="GO" id="GO:0008097">
    <property type="term" value="F:5S rRNA binding"/>
    <property type="evidence" value="ECO:0007669"/>
    <property type="project" value="InterPro"/>
</dbReference>
<evidence type="ECO:0000313" key="9">
    <source>
        <dbReference type="EMBL" id="MSU05330.1"/>
    </source>
</evidence>
<comment type="subunit">
    <text evidence="5">Part of the 50S ribosomal subunit; part of the 5S rRNA/L5/L18/L25 subcomplex. Contacts the 5S rRNA. Binds to the 5S rRNA independently of L5 and L18.</text>
</comment>
<dbReference type="GO" id="GO:0003735">
    <property type="term" value="F:structural constituent of ribosome"/>
    <property type="evidence" value="ECO:0007669"/>
    <property type="project" value="InterPro"/>
</dbReference>
<reference evidence="9 10" key="1">
    <citation type="submission" date="2019-08" db="EMBL/GenBank/DDBJ databases">
        <title>In-depth cultivation of the pig gut microbiome towards novel bacterial diversity and tailored functional studies.</title>
        <authorList>
            <person name="Wylensek D."/>
            <person name="Hitch T.C.A."/>
            <person name="Clavel T."/>
        </authorList>
    </citation>
    <scope>NUCLEOTIDE SEQUENCE [LARGE SCALE GENOMIC DNA]</scope>
    <source>
        <strain evidence="9 10">NM-380-WT-3C1</strain>
    </source>
</reference>
<keyword evidence="10" id="KW-1185">Reference proteome</keyword>
<keyword evidence="4 5" id="KW-0687">Ribonucleoprotein</keyword>
<dbReference type="Proteomes" id="UP000460549">
    <property type="component" value="Unassembled WGS sequence"/>
</dbReference>
<evidence type="ECO:0000313" key="10">
    <source>
        <dbReference type="Proteomes" id="UP000460549"/>
    </source>
</evidence>